<dbReference type="SMART" id="SM00245">
    <property type="entry name" value="TSPc"/>
    <property type="match status" value="1"/>
</dbReference>
<comment type="caution">
    <text evidence="3">The sequence shown here is derived from an EMBL/GenBank/DDBJ whole genome shotgun (WGS) entry which is preliminary data.</text>
</comment>
<gene>
    <name evidence="3" type="ORF">OL497_06545</name>
</gene>
<evidence type="ECO:0000256" key="1">
    <source>
        <dbReference type="SAM" id="SignalP"/>
    </source>
</evidence>
<dbReference type="RefSeq" id="WP_264728988.1">
    <property type="nucleotide sequence ID" value="NZ_JAPDNR010000001.1"/>
</dbReference>
<reference evidence="3 4" key="1">
    <citation type="submission" date="2022-10" db="EMBL/GenBank/DDBJ databases">
        <title>Chitinophaga nivalis PC15 sp. nov., isolated from Pyeongchang county, South Korea.</title>
        <authorList>
            <person name="Trinh H.N."/>
        </authorList>
    </citation>
    <scope>NUCLEOTIDE SEQUENCE [LARGE SCALE GENOMIC DNA]</scope>
    <source>
        <strain evidence="3 4">PC14</strain>
    </source>
</reference>
<evidence type="ECO:0000313" key="3">
    <source>
        <dbReference type="EMBL" id="MCW3483543.1"/>
    </source>
</evidence>
<dbReference type="Pfam" id="PF11918">
    <property type="entry name" value="Peptidase_S41_N"/>
    <property type="match status" value="1"/>
</dbReference>
<protein>
    <submittedName>
        <fullName evidence="3">S41 family peptidase</fullName>
    </submittedName>
</protein>
<evidence type="ECO:0000259" key="2">
    <source>
        <dbReference type="SMART" id="SM00245"/>
    </source>
</evidence>
<dbReference type="Proteomes" id="UP001207742">
    <property type="component" value="Unassembled WGS sequence"/>
</dbReference>
<sequence length="328" mass="35943">MLFRSYVFICFLLLVSTVKAQLPQAEVRAAVDTAAAQIRRYYVFADKGENIARHLESRYRQGAFRQVASWPAFATLCSGILRRYSGDGHLYVRYSPEKVKNLRDTAATRQDDFFYGADAALRNYGIREVAVTGDNTGYLRLSEINISRLSMPVLQAAMSVVARTRALIIDLRHNGGGGSDTGAVIESYFLPDRLPLLTFHARSGRVETDSTQVSLAGHVYRQPVFILVDRKTASAAEAFAFVMQAHHRAVIVGEVSAGAANMNEFYPVNTGVFISVSVGAPVLPGTTRSWESVGVKPDIVTAPDKARQIAEQLAIKQVSGIKKKTGPQ</sequence>
<feature type="signal peptide" evidence="1">
    <location>
        <begin position="1"/>
        <end position="20"/>
    </location>
</feature>
<dbReference type="Gene3D" id="3.90.226.10">
    <property type="entry name" value="2-enoyl-CoA Hydratase, Chain A, domain 1"/>
    <property type="match status" value="1"/>
</dbReference>
<accession>A0ABT3IHW6</accession>
<evidence type="ECO:0000313" key="4">
    <source>
        <dbReference type="Proteomes" id="UP001207742"/>
    </source>
</evidence>
<dbReference type="SUPFAM" id="SSF52096">
    <property type="entry name" value="ClpP/crotonase"/>
    <property type="match status" value="1"/>
</dbReference>
<organism evidence="3 4">
    <name type="scientific">Chitinophaga nivalis</name>
    <dbReference type="NCBI Taxonomy" id="2991709"/>
    <lineage>
        <taxon>Bacteria</taxon>
        <taxon>Pseudomonadati</taxon>
        <taxon>Bacteroidota</taxon>
        <taxon>Chitinophagia</taxon>
        <taxon>Chitinophagales</taxon>
        <taxon>Chitinophagaceae</taxon>
        <taxon>Chitinophaga</taxon>
    </lineage>
</organism>
<feature type="domain" description="Tail specific protease" evidence="2">
    <location>
        <begin position="95"/>
        <end position="302"/>
    </location>
</feature>
<dbReference type="Gene3D" id="3.30.750.44">
    <property type="match status" value="1"/>
</dbReference>
<dbReference type="Pfam" id="PF03572">
    <property type="entry name" value="Peptidase_S41"/>
    <property type="match status" value="1"/>
</dbReference>
<keyword evidence="4" id="KW-1185">Reference proteome</keyword>
<dbReference type="PANTHER" id="PTHR11261:SF3">
    <property type="entry name" value="RETINOL-BINDING PROTEIN 3"/>
    <property type="match status" value="1"/>
</dbReference>
<proteinExistence type="predicted"/>
<name>A0ABT3IHW6_9BACT</name>
<dbReference type="EMBL" id="JAPDNS010000001">
    <property type="protein sequence ID" value="MCW3483543.1"/>
    <property type="molecule type" value="Genomic_DNA"/>
</dbReference>
<feature type="chain" id="PRO_5047254964" evidence="1">
    <location>
        <begin position="21"/>
        <end position="328"/>
    </location>
</feature>
<dbReference type="InterPro" id="IPR005151">
    <property type="entry name" value="Tail-specific_protease"/>
</dbReference>
<dbReference type="InterPro" id="IPR029045">
    <property type="entry name" value="ClpP/crotonase-like_dom_sf"/>
</dbReference>
<dbReference type="CDD" id="cd07563">
    <property type="entry name" value="Peptidase_S41_IRBP"/>
    <property type="match status" value="1"/>
</dbReference>
<keyword evidence="1" id="KW-0732">Signal</keyword>
<dbReference type="PANTHER" id="PTHR11261">
    <property type="entry name" value="INTERPHOTORECEPTOR RETINOID-BINDING PROTEIN"/>
    <property type="match status" value="1"/>
</dbReference>